<organism evidence="2">
    <name type="scientific">Rhipicephalus appendiculatus</name>
    <name type="common">Brown ear tick</name>
    <dbReference type="NCBI Taxonomy" id="34631"/>
    <lineage>
        <taxon>Eukaryota</taxon>
        <taxon>Metazoa</taxon>
        <taxon>Ecdysozoa</taxon>
        <taxon>Arthropoda</taxon>
        <taxon>Chelicerata</taxon>
        <taxon>Arachnida</taxon>
        <taxon>Acari</taxon>
        <taxon>Parasitiformes</taxon>
        <taxon>Ixodida</taxon>
        <taxon>Ixodoidea</taxon>
        <taxon>Ixodidae</taxon>
        <taxon>Rhipicephalinae</taxon>
        <taxon>Rhipicephalus</taxon>
        <taxon>Rhipicephalus</taxon>
    </lineage>
</organism>
<dbReference type="AlphaFoldDB" id="A0A131YH42"/>
<feature type="signal peptide" evidence="1">
    <location>
        <begin position="1"/>
        <end position="24"/>
    </location>
</feature>
<protein>
    <submittedName>
        <fullName evidence="2">Cystatin</fullName>
    </submittedName>
</protein>
<accession>A0A131YH42</accession>
<reference evidence="2" key="1">
    <citation type="journal article" date="2016" name="Ticks Tick Borne Dis.">
        <title>De novo assembly and annotation of the salivary gland transcriptome of Rhipicephalus appendiculatus male and female ticks during blood feeding.</title>
        <authorList>
            <person name="de Castro M.H."/>
            <person name="de Klerk D."/>
            <person name="Pienaar R."/>
            <person name="Latif A.A."/>
            <person name="Rees D.J."/>
            <person name="Mans B.J."/>
        </authorList>
    </citation>
    <scope>NUCLEOTIDE SEQUENCE</scope>
    <source>
        <tissue evidence="2">Salivary glands</tissue>
    </source>
</reference>
<feature type="chain" id="PRO_5007285102" evidence="1">
    <location>
        <begin position="25"/>
        <end position="119"/>
    </location>
</feature>
<keyword evidence="1" id="KW-0732">Signal</keyword>
<proteinExistence type="predicted"/>
<evidence type="ECO:0000256" key="1">
    <source>
        <dbReference type="SAM" id="SignalP"/>
    </source>
</evidence>
<sequence length="119" mass="13897">MAAVIPSMLLIGLLVSIFEESFQARGWTEVRNVRHPLYRGLAVFAYLDQRQHDGDGYSFLVTQARWKEDNRTARMYQIGFIVFLEEALHEKCIAIVTVRPVYALGRRRTVHRFWCRPVA</sequence>
<evidence type="ECO:0000313" key="2">
    <source>
        <dbReference type="EMBL" id="JAP77416.1"/>
    </source>
</evidence>
<dbReference type="EMBL" id="GEDV01011141">
    <property type="protein sequence ID" value="JAP77416.1"/>
    <property type="molecule type" value="Transcribed_RNA"/>
</dbReference>
<name>A0A131YH42_RHIAP</name>